<evidence type="ECO:0000256" key="1">
    <source>
        <dbReference type="ARBA" id="ARBA00022676"/>
    </source>
</evidence>
<name>A0A318FSJ9_KLEOX</name>
<gene>
    <name evidence="3" type="ORF">DET57_105227</name>
</gene>
<keyword evidence="2 3" id="KW-0808">Transferase</keyword>
<dbReference type="InterPro" id="IPR002201">
    <property type="entry name" value="Glyco_trans_9"/>
</dbReference>
<dbReference type="AlphaFoldDB" id="A0A318FSJ9"/>
<dbReference type="EMBL" id="QJJG01000005">
    <property type="protein sequence ID" value="PXW46550.1"/>
    <property type="molecule type" value="Genomic_DNA"/>
</dbReference>
<dbReference type="InterPro" id="IPR051199">
    <property type="entry name" value="LPS_LOS_Heptosyltrfase"/>
</dbReference>
<dbReference type="GO" id="GO:0008713">
    <property type="term" value="F:ADP-heptose-lipopolysaccharide heptosyltransferase activity"/>
    <property type="evidence" value="ECO:0007669"/>
    <property type="project" value="TreeGrafter"/>
</dbReference>
<proteinExistence type="predicted"/>
<reference evidence="3 4" key="1">
    <citation type="submission" date="2018-05" db="EMBL/GenBank/DDBJ databases">
        <title>Freshwater and sediment microbial communities from various areas in North America, analyzing microbe dynamics in response to fracking.</title>
        <authorList>
            <person name="Lamendella R."/>
        </authorList>
    </citation>
    <scope>NUCLEOTIDE SEQUENCE [LARGE SCALE GENOMIC DNA]</scope>
    <source>
        <strain evidence="3 4">67</strain>
    </source>
</reference>
<dbReference type="Proteomes" id="UP000247485">
    <property type="component" value="Unassembled WGS sequence"/>
</dbReference>
<organism evidence="3 4">
    <name type="scientific">Klebsiella oxytoca</name>
    <dbReference type="NCBI Taxonomy" id="571"/>
    <lineage>
        <taxon>Bacteria</taxon>
        <taxon>Pseudomonadati</taxon>
        <taxon>Pseudomonadota</taxon>
        <taxon>Gammaproteobacteria</taxon>
        <taxon>Enterobacterales</taxon>
        <taxon>Enterobacteriaceae</taxon>
        <taxon>Klebsiella/Raoultella group</taxon>
        <taxon>Klebsiella</taxon>
    </lineage>
</organism>
<dbReference type="SUPFAM" id="SSF53756">
    <property type="entry name" value="UDP-Glycosyltransferase/glycogen phosphorylase"/>
    <property type="match status" value="1"/>
</dbReference>
<dbReference type="GO" id="GO:0005829">
    <property type="term" value="C:cytosol"/>
    <property type="evidence" value="ECO:0007669"/>
    <property type="project" value="TreeGrafter"/>
</dbReference>
<evidence type="ECO:0000313" key="3">
    <source>
        <dbReference type="EMBL" id="PXW46550.1"/>
    </source>
</evidence>
<evidence type="ECO:0000256" key="2">
    <source>
        <dbReference type="ARBA" id="ARBA00022679"/>
    </source>
</evidence>
<sequence length="389" mass="44947">MMENTAVQVSPRKFKKIRELNRRRNYFVKKIRNVLRVHIAKAFWDNRKRHEVDLSSAKTVLMMRNEGAIGDVVVDSALVKCLHESGMTVDFLLTKSNSQVMRHNPHIRRIYEAENIDSANYLRKFKHNVPQSVINELANNKYDIIIDPSLFDIPVHRMLLLRQIKAKSVLGFNKWASINHYTKSFDFDCENWHVSKTFSLIADHLKLDKKHLDSYDLHIPHDIYQQVREYLAALDGRKVVINIFAGHQDRSLSQEQLASIIEELRSDYPDINIILLDHRNEICIPLPEKVCVNPFKTLHHTMALIAQSDLVISPDTSVVHMAAAWKKPLIAIYKDVRMNNRLWAPGYDNARQIIVQCGKVHQKQNLASLIMAEIDSDLLPLAPECEQVG</sequence>
<dbReference type="Pfam" id="PF01075">
    <property type="entry name" value="Glyco_transf_9"/>
    <property type="match status" value="1"/>
</dbReference>
<evidence type="ECO:0000313" key="4">
    <source>
        <dbReference type="Proteomes" id="UP000247485"/>
    </source>
</evidence>
<dbReference type="RefSeq" id="WP_110273660.1">
    <property type="nucleotide sequence ID" value="NZ_QJJG01000005.1"/>
</dbReference>
<dbReference type="GO" id="GO:0009244">
    <property type="term" value="P:lipopolysaccharide core region biosynthetic process"/>
    <property type="evidence" value="ECO:0007669"/>
    <property type="project" value="TreeGrafter"/>
</dbReference>
<dbReference type="Gene3D" id="3.40.50.2000">
    <property type="entry name" value="Glycogen Phosphorylase B"/>
    <property type="match status" value="2"/>
</dbReference>
<accession>A0A318FSJ9</accession>
<dbReference type="CDD" id="cd03789">
    <property type="entry name" value="GT9_LPS_heptosyltransferase"/>
    <property type="match status" value="1"/>
</dbReference>
<keyword evidence="1" id="KW-0328">Glycosyltransferase</keyword>
<dbReference type="PANTHER" id="PTHR30160">
    <property type="entry name" value="TETRAACYLDISACCHARIDE 4'-KINASE-RELATED"/>
    <property type="match status" value="1"/>
</dbReference>
<protein>
    <submittedName>
        <fullName evidence="3">ADP-heptose:LPS heptosyltransferase</fullName>
    </submittedName>
</protein>
<dbReference type="PANTHER" id="PTHR30160:SF1">
    <property type="entry name" value="LIPOPOLYSACCHARIDE 1,2-N-ACETYLGLUCOSAMINETRANSFERASE-RELATED"/>
    <property type="match status" value="1"/>
</dbReference>
<comment type="caution">
    <text evidence="3">The sequence shown here is derived from an EMBL/GenBank/DDBJ whole genome shotgun (WGS) entry which is preliminary data.</text>
</comment>